<organism evidence="2 3">
    <name type="scientific">Martelella mangrovi</name>
    <dbReference type="NCBI Taxonomy" id="1397477"/>
    <lineage>
        <taxon>Bacteria</taxon>
        <taxon>Pseudomonadati</taxon>
        <taxon>Pseudomonadota</taxon>
        <taxon>Alphaproteobacteria</taxon>
        <taxon>Hyphomicrobiales</taxon>
        <taxon>Aurantimonadaceae</taxon>
        <taxon>Martelella</taxon>
    </lineage>
</organism>
<dbReference type="Proteomes" id="UP001549164">
    <property type="component" value="Unassembled WGS sequence"/>
</dbReference>
<reference evidence="2 3" key="1">
    <citation type="submission" date="2024-06" db="EMBL/GenBank/DDBJ databases">
        <title>Genomic Encyclopedia of Type Strains, Phase IV (KMG-IV): sequencing the most valuable type-strain genomes for metagenomic binning, comparative biology and taxonomic classification.</title>
        <authorList>
            <person name="Goeker M."/>
        </authorList>
    </citation>
    <scope>NUCLEOTIDE SEQUENCE [LARGE SCALE GENOMIC DNA]</scope>
    <source>
        <strain evidence="2 3">DSM 28102</strain>
    </source>
</reference>
<dbReference type="EMBL" id="JBEPLY010000007">
    <property type="protein sequence ID" value="MET3600387.1"/>
    <property type="molecule type" value="Genomic_DNA"/>
</dbReference>
<evidence type="ECO:0000313" key="2">
    <source>
        <dbReference type="EMBL" id="MET3600387.1"/>
    </source>
</evidence>
<gene>
    <name evidence="2" type="ORF">ABID12_002336</name>
</gene>
<dbReference type="PROSITE" id="PS51318">
    <property type="entry name" value="TAT"/>
    <property type="match status" value="1"/>
</dbReference>
<dbReference type="InterPro" id="IPR006311">
    <property type="entry name" value="TAT_signal"/>
</dbReference>
<dbReference type="SUPFAM" id="SSF50969">
    <property type="entry name" value="YVTN repeat-like/Quinoprotein amine dehydrogenase"/>
    <property type="match status" value="1"/>
</dbReference>
<dbReference type="Gene3D" id="2.130.10.10">
    <property type="entry name" value="YVTN repeat-like/Quinoprotein amine dehydrogenase"/>
    <property type="match status" value="1"/>
</dbReference>
<dbReference type="PIRSF" id="PIRSF028101">
    <property type="entry name" value="UCP028101"/>
    <property type="match status" value="1"/>
</dbReference>
<dbReference type="InterPro" id="IPR011044">
    <property type="entry name" value="Quino_amine_DH_bsu"/>
</dbReference>
<keyword evidence="3" id="KW-1185">Reference proteome</keyword>
<evidence type="ECO:0000256" key="1">
    <source>
        <dbReference type="SAM" id="SignalP"/>
    </source>
</evidence>
<evidence type="ECO:0008006" key="4">
    <source>
        <dbReference type="Google" id="ProtNLM"/>
    </source>
</evidence>
<feature type="chain" id="PRO_5046553994" description="DUF1513 domain-containing protein" evidence="1">
    <location>
        <begin position="31"/>
        <end position="367"/>
    </location>
</feature>
<dbReference type="RefSeq" id="WP_354434332.1">
    <property type="nucleotide sequence ID" value="NZ_JBEPLY010000007.1"/>
</dbReference>
<sequence length="367" mass="38673">MRSGLVDRRSFVKAAGAAFLAGLAPSAAFALSRADAVYATGIRKPDRSFALALMSEGGDFIAEIELPDRIHGLAASPVTGQVAAFARRPGTFILVFSPDGRGSRAIIPAADDRHFYGHGTFSPDGRFLYASENDFETRRGVIGIYDGRNGFMRIGEYPTYGIGPHDLAVSPDGRFLVAANGGIETHPDFGRTKLNLDHMEPSLALIDAASGALVERHDLPVGLSQLSTRHLAVGEAGRVWFACQYEGPRNALPPLAGRFAPGEALSFAALPEDVTVGLGNYVGAIAYNPRDGLIGLSSPKGAGMVVTLDEASGKLLSSRTLTDAAGIAPALHGFAVGTYAGSFKGHHHDVAFDQHIQRLTGQPPEGR</sequence>
<evidence type="ECO:0000313" key="3">
    <source>
        <dbReference type="Proteomes" id="UP001549164"/>
    </source>
</evidence>
<protein>
    <recommendedName>
        <fullName evidence="4">DUF1513 domain-containing protein</fullName>
    </recommendedName>
</protein>
<dbReference type="Pfam" id="PF07433">
    <property type="entry name" value="DUF1513"/>
    <property type="match status" value="1"/>
</dbReference>
<proteinExistence type="predicted"/>
<accession>A0ABV2IBU0</accession>
<comment type="caution">
    <text evidence="2">The sequence shown here is derived from an EMBL/GenBank/DDBJ whole genome shotgun (WGS) entry which is preliminary data.</text>
</comment>
<feature type="signal peptide" evidence="1">
    <location>
        <begin position="1"/>
        <end position="30"/>
    </location>
</feature>
<dbReference type="InterPro" id="IPR015943">
    <property type="entry name" value="WD40/YVTN_repeat-like_dom_sf"/>
</dbReference>
<keyword evidence="1" id="KW-0732">Signal</keyword>
<dbReference type="InterPro" id="IPR008311">
    <property type="entry name" value="UCP028101"/>
</dbReference>
<name>A0ABV2IBU0_9HYPH</name>